<dbReference type="InterPro" id="IPR004343">
    <property type="entry name" value="Plus-3_dom"/>
</dbReference>
<proteinExistence type="predicted"/>
<dbReference type="Proteomes" id="UP000436088">
    <property type="component" value="Unassembled WGS sequence"/>
</dbReference>
<dbReference type="PROSITE" id="PS50158">
    <property type="entry name" value="ZF_CCHC"/>
    <property type="match status" value="1"/>
</dbReference>
<evidence type="ECO:0000256" key="2">
    <source>
        <dbReference type="SAM" id="MobiDB-lite"/>
    </source>
</evidence>
<dbReference type="SUPFAM" id="SSF159042">
    <property type="entry name" value="Plus3-like"/>
    <property type="match status" value="1"/>
</dbReference>
<dbReference type="AlphaFoldDB" id="A0A6A3A2J8"/>
<dbReference type="Gene3D" id="3.90.70.200">
    <property type="entry name" value="Plus-3 domain"/>
    <property type="match status" value="1"/>
</dbReference>
<dbReference type="InterPro" id="IPR036875">
    <property type="entry name" value="Znf_CCHC_sf"/>
</dbReference>
<organism evidence="5 6">
    <name type="scientific">Hibiscus syriacus</name>
    <name type="common">Rose of Sharon</name>
    <dbReference type="NCBI Taxonomy" id="106335"/>
    <lineage>
        <taxon>Eukaryota</taxon>
        <taxon>Viridiplantae</taxon>
        <taxon>Streptophyta</taxon>
        <taxon>Embryophyta</taxon>
        <taxon>Tracheophyta</taxon>
        <taxon>Spermatophyta</taxon>
        <taxon>Magnoliopsida</taxon>
        <taxon>eudicotyledons</taxon>
        <taxon>Gunneridae</taxon>
        <taxon>Pentapetalae</taxon>
        <taxon>rosids</taxon>
        <taxon>malvids</taxon>
        <taxon>Malvales</taxon>
        <taxon>Malvaceae</taxon>
        <taxon>Malvoideae</taxon>
        <taxon>Hibiscus</taxon>
    </lineage>
</organism>
<reference evidence="5" key="1">
    <citation type="submission" date="2019-09" db="EMBL/GenBank/DDBJ databases">
        <title>Draft genome information of white flower Hibiscus syriacus.</title>
        <authorList>
            <person name="Kim Y.-M."/>
        </authorList>
    </citation>
    <scope>NUCLEOTIDE SEQUENCE [LARGE SCALE GENOMIC DNA]</scope>
    <source>
        <strain evidence="5">YM2019G1</strain>
    </source>
</reference>
<dbReference type="EMBL" id="VEPZ02001046">
    <property type="protein sequence ID" value="KAE8698263.1"/>
    <property type="molecule type" value="Genomic_DNA"/>
</dbReference>
<evidence type="ECO:0000313" key="5">
    <source>
        <dbReference type="EMBL" id="KAE8698263.1"/>
    </source>
</evidence>
<feature type="compositionally biased region" description="Basic and acidic residues" evidence="2">
    <location>
        <begin position="176"/>
        <end position="195"/>
    </location>
</feature>
<accession>A0A6A3A2J8</accession>
<name>A0A6A3A2J8_HIBSY</name>
<gene>
    <name evidence="5" type="ORF">F3Y22_tig00110600pilonHSYRG00087</name>
</gene>
<dbReference type="InterPro" id="IPR036128">
    <property type="entry name" value="Plus3-like_sf"/>
</dbReference>
<dbReference type="PANTHER" id="PTHR38940:SF4">
    <property type="entry name" value="OS01G0775100 PROTEIN"/>
    <property type="match status" value="1"/>
</dbReference>
<dbReference type="Pfam" id="PF03126">
    <property type="entry name" value="Plus-3"/>
    <property type="match status" value="1"/>
</dbReference>
<comment type="caution">
    <text evidence="5">The sequence shown here is derived from an EMBL/GenBank/DDBJ whole genome shotgun (WGS) entry which is preliminary data.</text>
</comment>
<dbReference type="InterPro" id="IPR001878">
    <property type="entry name" value="Znf_CCHC"/>
</dbReference>
<protein>
    <submittedName>
        <fullName evidence="5">Zinc knuckle family protein, putative isoform 3</fullName>
    </submittedName>
</protein>
<feature type="region of interest" description="Disordered" evidence="2">
    <location>
        <begin position="167"/>
        <end position="245"/>
    </location>
</feature>
<dbReference type="PANTHER" id="PTHR38940">
    <property type="entry name" value="PLUS3 DOMAIN-CONTAINING PROTEIN"/>
    <property type="match status" value="1"/>
</dbReference>
<dbReference type="GO" id="GO:0008270">
    <property type="term" value="F:zinc ion binding"/>
    <property type="evidence" value="ECO:0007669"/>
    <property type="project" value="UniProtKB-KW"/>
</dbReference>
<sequence length="868" mass="96416">MENENIEPLTDLGLALGYSGYTIARRTSNDLGAGANAASRMVMNFVAADPLSEIVWSPRRGLCLKCTECSFLENKHSLLRTAGLSNMVNQKTNTSSSTFLDLNAKVSDMDDSDKSAGDNDGIQLCHEPQIDNDVALFNDPANEVGDVGDRTQLARMEMVFASEVQTNNECGASGPPEEKFTSAEDEKNYEHHEGIQSENVSAGKHSPTNGGIRRCRRKGKEKTLSDGDVKGMMSKAKGDDSGESVESCNSAALFSTGKRRKGFEQELIVGSKRVKQDSPFMNWISNMMKGFLKAKDEKPSLMLTAANTNKSHGRAIENLDASNENRDQGCGNIGFQSVFHTKVQGTSRLEIDQAGLDPNNKICDINATSVTYHGENFNFLNVFNGRFEKPICGDRVGPSGRSSEGNIAQNTSSIDLHVDVRKERASTSSSLGKLKRNVENIDLDAPSETKTVQNSCHKSNLPESLWITRFTPKSFSSSLNRDTAGAVECFSDFMKHTPFCQNNVNVPNSLKTVGTRQQGPEVQLTSSSKELPSASEMEASISIGLHCLRSNDSEMMASLYSRRLHAPKHIMPSGVFDNQTSSTVTCFFCGRKGHHLEYCPDITDNEIEYLRNIKSSNRFKELPCSCFRCFELRRWDVICPTESKVQHHPACRASSSSFGDLQCYARFEENTKLLDENREAMAGQIIRIDSGKGPRTLYEVIADEMKSNTNVKKKYVGSSSKEIKPWDGFTNQQDTDTLKVIFDAVRMLRLSRTDILKWKNSRTSAPRLEGFFLRLRLAKWEQGLGGTGYYVACITEGNKQGIQRDSKNSITANVGGVECSVESQYISNHDFLEDELTTWLQATKKSGRKIPSEEELTVRIKERRLLRF</sequence>
<evidence type="ECO:0000259" key="4">
    <source>
        <dbReference type="PROSITE" id="PS51360"/>
    </source>
</evidence>
<dbReference type="PROSITE" id="PS51360">
    <property type="entry name" value="PLUS3"/>
    <property type="match status" value="1"/>
</dbReference>
<evidence type="ECO:0000256" key="1">
    <source>
        <dbReference type="PROSITE-ProRule" id="PRU00047"/>
    </source>
</evidence>
<keyword evidence="1" id="KW-0479">Metal-binding</keyword>
<dbReference type="SMART" id="SM00719">
    <property type="entry name" value="Plus3"/>
    <property type="match status" value="1"/>
</dbReference>
<feature type="domain" description="CCHC-type" evidence="3">
    <location>
        <begin position="586"/>
        <end position="601"/>
    </location>
</feature>
<keyword evidence="6" id="KW-1185">Reference proteome</keyword>
<feature type="domain" description="Plus3" evidence="4">
    <location>
        <begin position="739"/>
        <end position="868"/>
    </location>
</feature>
<dbReference type="SUPFAM" id="SSF57756">
    <property type="entry name" value="Retrovirus zinc finger-like domains"/>
    <property type="match status" value="1"/>
</dbReference>
<keyword evidence="1" id="KW-0862">Zinc</keyword>
<evidence type="ECO:0000313" key="6">
    <source>
        <dbReference type="Proteomes" id="UP000436088"/>
    </source>
</evidence>
<dbReference type="GO" id="GO:0003677">
    <property type="term" value="F:DNA binding"/>
    <property type="evidence" value="ECO:0007669"/>
    <property type="project" value="InterPro"/>
</dbReference>
<keyword evidence="1" id="KW-0863">Zinc-finger</keyword>
<evidence type="ECO:0000259" key="3">
    <source>
        <dbReference type="PROSITE" id="PS50158"/>
    </source>
</evidence>